<evidence type="ECO:0000313" key="1">
    <source>
        <dbReference type="EMBL" id="VDH03484.1"/>
    </source>
</evidence>
<organism evidence="1 2">
    <name type="scientific">Bergeyella zoohelcum</name>
    <dbReference type="NCBI Taxonomy" id="1015"/>
    <lineage>
        <taxon>Bacteria</taxon>
        <taxon>Pseudomonadati</taxon>
        <taxon>Bacteroidota</taxon>
        <taxon>Flavobacteriia</taxon>
        <taxon>Flavobacteriales</taxon>
        <taxon>Weeksellaceae</taxon>
        <taxon>Bergeyella</taxon>
    </lineage>
</organism>
<gene>
    <name evidence="1" type="ORF">NCTC12929_00870</name>
</gene>
<proteinExistence type="predicted"/>
<reference evidence="1 2" key="1">
    <citation type="submission" date="2018-11" db="EMBL/GenBank/DDBJ databases">
        <authorList>
            <consortium name="Pathogen Informatics"/>
        </authorList>
    </citation>
    <scope>NUCLEOTIDE SEQUENCE [LARGE SCALE GENOMIC DNA]</scope>
    <source>
        <strain evidence="1 2">NCTC12929</strain>
    </source>
</reference>
<dbReference type="Proteomes" id="UP000270205">
    <property type="component" value="Unassembled WGS sequence"/>
</dbReference>
<name>A0A7Z9CFQ1_9FLAO</name>
<comment type="caution">
    <text evidence="1">The sequence shown here is derived from an EMBL/GenBank/DDBJ whole genome shotgun (WGS) entry which is preliminary data.</text>
</comment>
<dbReference type="AlphaFoldDB" id="A0A7Z9CFQ1"/>
<protein>
    <submittedName>
        <fullName evidence="1">Uncharacterized protein</fullName>
    </submittedName>
</protein>
<dbReference type="EMBL" id="UYIV01000001">
    <property type="protein sequence ID" value="VDH03484.1"/>
    <property type="molecule type" value="Genomic_DNA"/>
</dbReference>
<accession>A0A7Z9CFQ1</accession>
<sequence>MSLKSIPKHFAKVLKHIAISIIIPFKRIKYTPKLFKLILNKRNPTNLRLQYFLGKSVLCNFTTLF</sequence>
<evidence type="ECO:0000313" key="2">
    <source>
        <dbReference type="Proteomes" id="UP000270205"/>
    </source>
</evidence>